<reference evidence="5" key="1">
    <citation type="journal article" date="2006" name="Science">
        <title>Ancient noncoding elements conserved in the human genome.</title>
        <authorList>
            <person name="Venkatesh B."/>
            <person name="Kirkness E.F."/>
            <person name="Loh Y.H."/>
            <person name="Halpern A.L."/>
            <person name="Lee A.P."/>
            <person name="Johnson J."/>
            <person name="Dandona N."/>
            <person name="Viswanathan L.D."/>
            <person name="Tay A."/>
            <person name="Venter J.C."/>
            <person name="Strausberg R.L."/>
            <person name="Brenner S."/>
        </authorList>
    </citation>
    <scope>NUCLEOTIDE SEQUENCE [LARGE SCALE GENOMIC DNA]</scope>
</reference>
<evidence type="ECO:0000256" key="2">
    <source>
        <dbReference type="SAM" id="MobiDB-lite"/>
    </source>
</evidence>
<dbReference type="Pfam" id="PF00098">
    <property type="entry name" value="zf-CCHC"/>
    <property type="match status" value="1"/>
</dbReference>
<dbReference type="InterPro" id="IPR036875">
    <property type="entry name" value="Znf_CCHC_sf"/>
</dbReference>
<feature type="domain" description="CCHC-type" evidence="3">
    <location>
        <begin position="85"/>
        <end position="100"/>
    </location>
</feature>
<dbReference type="SMART" id="SM00343">
    <property type="entry name" value="ZnF_C2HC"/>
    <property type="match status" value="2"/>
</dbReference>
<protein>
    <recommendedName>
        <fullName evidence="3">CCHC-type domain-containing protein</fullName>
    </recommendedName>
</protein>
<accession>A0A4W3KJK5</accession>
<reference evidence="5" key="3">
    <citation type="journal article" date="2014" name="Nature">
        <title>Elephant shark genome provides unique insights into gnathostome evolution.</title>
        <authorList>
            <consortium name="International Elephant Shark Genome Sequencing Consortium"/>
            <person name="Venkatesh B."/>
            <person name="Lee A.P."/>
            <person name="Ravi V."/>
            <person name="Maurya A.K."/>
            <person name="Lian M.M."/>
            <person name="Swann J.B."/>
            <person name="Ohta Y."/>
            <person name="Flajnik M.F."/>
            <person name="Sutoh Y."/>
            <person name="Kasahara M."/>
            <person name="Hoon S."/>
            <person name="Gangu V."/>
            <person name="Roy S.W."/>
            <person name="Irimia M."/>
            <person name="Korzh V."/>
            <person name="Kondrychyn I."/>
            <person name="Lim Z.W."/>
            <person name="Tay B.H."/>
            <person name="Tohari S."/>
            <person name="Kong K.W."/>
            <person name="Ho S."/>
            <person name="Lorente-Galdos B."/>
            <person name="Quilez J."/>
            <person name="Marques-Bonet T."/>
            <person name="Raney B.J."/>
            <person name="Ingham P.W."/>
            <person name="Tay A."/>
            <person name="Hillier L.W."/>
            <person name="Minx P."/>
            <person name="Boehm T."/>
            <person name="Wilson R.K."/>
            <person name="Brenner S."/>
            <person name="Warren W.C."/>
        </authorList>
    </citation>
    <scope>NUCLEOTIDE SEQUENCE [LARGE SCALE GENOMIC DNA]</scope>
</reference>
<dbReference type="PROSITE" id="PS50158">
    <property type="entry name" value="ZF_CCHC"/>
    <property type="match status" value="1"/>
</dbReference>
<dbReference type="GO" id="GO:0008270">
    <property type="term" value="F:zinc ion binding"/>
    <property type="evidence" value="ECO:0007669"/>
    <property type="project" value="UniProtKB-KW"/>
</dbReference>
<keyword evidence="1" id="KW-0862">Zinc</keyword>
<feature type="region of interest" description="Disordered" evidence="2">
    <location>
        <begin position="30"/>
        <end position="59"/>
    </location>
</feature>
<evidence type="ECO:0000313" key="5">
    <source>
        <dbReference type="Proteomes" id="UP000314986"/>
    </source>
</evidence>
<proteinExistence type="predicted"/>
<reference evidence="4" key="4">
    <citation type="submission" date="2025-08" db="UniProtKB">
        <authorList>
            <consortium name="Ensembl"/>
        </authorList>
    </citation>
    <scope>IDENTIFICATION</scope>
</reference>
<dbReference type="Gene3D" id="4.10.60.10">
    <property type="entry name" value="Zinc finger, CCHC-type"/>
    <property type="match status" value="1"/>
</dbReference>
<keyword evidence="5" id="KW-1185">Reference proteome</keyword>
<dbReference type="GO" id="GO:0003676">
    <property type="term" value="F:nucleic acid binding"/>
    <property type="evidence" value="ECO:0007669"/>
    <property type="project" value="InterPro"/>
</dbReference>
<keyword evidence="1" id="KW-0863">Zinc-finger</keyword>
<feature type="region of interest" description="Disordered" evidence="2">
    <location>
        <begin position="99"/>
        <end position="120"/>
    </location>
</feature>
<sequence>MKWETRQREAAEKLKGHKIAVLVEEKPEKVCKKKGPMQGLKEHKNIRNRRRSRPFGPSSLPCHLIRSKCGKNGQTASNCPSEVECWACGKKGHLERDCTRHSKVKEENGTEDNRETGIKEMVKDLIHSEFGTLRK</sequence>
<reference evidence="4" key="5">
    <citation type="submission" date="2025-09" db="UniProtKB">
        <authorList>
            <consortium name="Ensembl"/>
        </authorList>
    </citation>
    <scope>IDENTIFICATION</scope>
</reference>
<organism evidence="4 5">
    <name type="scientific">Callorhinchus milii</name>
    <name type="common">Ghost shark</name>
    <dbReference type="NCBI Taxonomy" id="7868"/>
    <lineage>
        <taxon>Eukaryota</taxon>
        <taxon>Metazoa</taxon>
        <taxon>Chordata</taxon>
        <taxon>Craniata</taxon>
        <taxon>Vertebrata</taxon>
        <taxon>Chondrichthyes</taxon>
        <taxon>Holocephali</taxon>
        <taxon>Chimaeriformes</taxon>
        <taxon>Callorhinchidae</taxon>
        <taxon>Callorhinchus</taxon>
    </lineage>
</organism>
<dbReference type="Proteomes" id="UP000314986">
    <property type="component" value="Unassembled WGS sequence"/>
</dbReference>
<evidence type="ECO:0000256" key="1">
    <source>
        <dbReference type="PROSITE-ProRule" id="PRU00047"/>
    </source>
</evidence>
<dbReference type="SUPFAM" id="SSF57756">
    <property type="entry name" value="Retrovirus zinc finger-like domains"/>
    <property type="match status" value="1"/>
</dbReference>
<dbReference type="Ensembl" id="ENSCMIT00000049056.1">
    <property type="protein sequence ID" value="ENSCMIP00000048380.1"/>
    <property type="gene ID" value="ENSCMIG00000019786.1"/>
</dbReference>
<dbReference type="AlphaFoldDB" id="A0A4W3KJK5"/>
<name>A0A4W3KJK5_CALMI</name>
<keyword evidence="1" id="KW-0479">Metal-binding</keyword>
<evidence type="ECO:0000313" key="4">
    <source>
        <dbReference type="Ensembl" id="ENSCMIP00000048380.1"/>
    </source>
</evidence>
<evidence type="ECO:0000259" key="3">
    <source>
        <dbReference type="PROSITE" id="PS50158"/>
    </source>
</evidence>
<dbReference type="InterPro" id="IPR001878">
    <property type="entry name" value="Znf_CCHC"/>
</dbReference>
<reference evidence="5" key="2">
    <citation type="journal article" date="2007" name="PLoS Biol.">
        <title>Survey sequencing and comparative analysis of the elephant shark (Callorhinchus milii) genome.</title>
        <authorList>
            <person name="Venkatesh B."/>
            <person name="Kirkness E.F."/>
            <person name="Loh Y.H."/>
            <person name="Halpern A.L."/>
            <person name="Lee A.P."/>
            <person name="Johnson J."/>
            <person name="Dandona N."/>
            <person name="Viswanathan L.D."/>
            <person name="Tay A."/>
            <person name="Venter J.C."/>
            <person name="Strausberg R.L."/>
            <person name="Brenner S."/>
        </authorList>
    </citation>
    <scope>NUCLEOTIDE SEQUENCE [LARGE SCALE GENOMIC DNA]</scope>
</reference>
<dbReference type="InParanoid" id="A0A4W3KJK5"/>